<evidence type="ECO:0000256" key="1">
    <source>
        <dbReference type="SAM" id="MobiDB-lite"/>
    </source>
</evidence>
<accession>A0AAW1LQ64</accession>
<organism evidence="2 3">
    <name type="scientific">Popillia japonica</name>
    <name type="common">Japanese beetle</name>
    <dbReference type="NCBI Taxonomy" id="7064"/>
    <lineage>
        <taxon>Eukaryota</taxon>
        <taxon>Metazoa</taxon>
        <taxon>Ecdysozoa</taxon>
        <taxon>Arthropoda</taxon>
        <taxon>Hexapoda</taxon>
        <taxon>Insecta</taxon>
        <taxon>Pterygota</taxon>
        <taxon>Neoptera</taxon>
        <taxon>Endopterygota</taxon>
        <taxon>Coleoptera</taxon>
        <taxon>Polyphaga</taxon>
        <taxon>Scarabaeiformia</taxon>
        <taxon>Scarabaeidae</taxon>
        <taxon>Rutelinae</taxon>
        <taxon>Popillia</taxon>
    </lineage>
</organism>
<evidence type="ECO:0000313" key="2">
    <source>
        <dbReference type="EMBL" id="KAK9737351.1"/>
    </source>
</evidence>
<proteinExistence type="predicted"/>
<name>A0AAW1LQ64_POPJA</name>
<evidence type="ECO:0000313" key="3">
    <source>
        <dbReference type="Proteomes" id="UP001458880"/>
    </source>
</evidence>
<comment type="caution">
    <text evidence="2">The sequence shown here is derived from an EMBL/GenBank/DDBJ whole genome shotgun (WGS) entry which is preliminary data.</text>
</comment>
<dbReference type="Proteomes" id="UP001458880">
    <property type="component" value="Unassembled WGS sequence"/>
</dbReference>
<sequence>MELHAFWIIMGTTTHTEPNGLHIIQNRDQCTILYGCRPEYNYNGLFPIKTKGHNFNGGILRQQRELHEVWKVDPIRQQRRQSIAATTSRTHKHSNSDIRQVNPIKHQRRQSMAATNIARAHKHSNSDIRQVNPIKQQ</sequence>
<keyword evidence="3" id="KW-1185">Reference proteome</keyword>
<feature type="region of interest" description="Disordered" evidence="1">
    <location>
        <begin position="80"/>
        <end position="100"/>
    </location>
</feature>
<reference evidence="2 3" key="1">
    <citation type="journal article" date="2024" name="BMC Genomics">
        <title>De novo assembly and annotation of Popillia japonica's genome with initial clues to its potential as an invasive pest.</title>
        <authorList>
            <person name="Cucini C."/>
            <person name="Boschi S."/>
            <person name="Funari R."/>
            <person name="Cardaioli E."/>
            <person name="Iannotti N."/>
            <person name="Marturano G."/>
            <person name="Paoli F."/>
            <person name="Bruttini M."/>
            <person name="Carapelli A."/>
            <person name="Frati F."/>
            <person name="Nardi F."/>
        </authorList>
    </citation>
    <scope>NUCLEOTIDE SEQUENCE [LARGE SCALE GENOMIC DNA]</scope>
    <source>
        <strain evidence="2">DMR45628</strain>
    </source>
</reference>
<dbReference type="EMBL" id="JASPKY010000101">
    <property type="protein sequence ID" value="KAK9737351.1"/>
    <property type="molecule type" value="Genomic_DNA"/>
</dbReference>
<protein>
    <submittedName>
        <fullName evidence="2">Uncharacterized protein</fullName>
    </submittedName>
</protein>
<gene>
    <name evidence="2" type="ORF">QE152_g10774</name>
</gene>
<dbReference type="AlphaFoldDB" id="A0AAW1LQ64"/>